<proteinExistence type="predicted"/>
<evidence type="ECO:0000256" key="2">
    <source>
        <dbReference type="ARBA" id="ARBA00022729"/>
    </source>
</evidence>
<evidence type="ECO:0000256" key="1">
    <source>
        <dbReference type="ARBA" id="ARBA00022614"/>
    </source>
</evidence>
<evidence type="ECO:0000256" key="3">
    <source>
        <dbReference type="ARBA" id="ARBA00022737"/>
    </source>
</evidence>
<dbReference type="SUPFAM" id="SSF52058">
    <property type="entry name" value="L domain-like"/>
    <property type="match status" value="1"/>
</dbReference>
<name>A0A9Q0RQV2_BLOTA</name>
<dbReference type="Gene3D" id="3.80.10.10">
    <property type="entry name" value="Ribonuclease Inhibitor"/>
    <property type="match status" value="1"/>
</dbReference>
<accession>A0A9Q0RQV2</accession>
<dbReference type="InterPro" id="IPR050541">
    <property type="entry name" value="LRR_TM_domain-containing"/>
</dbReference>
<dbReference type="OMA" id="YLEPECE"/>
<dbReference type="Proteomes" id="UP001142055">
    <property type="component" value="Chromosome 1"/>
</dbReference>
<sequence>MRRSSSIIGFLVIVLQTFELCQSNRPNLYYVEQSVIQLDGSESKIIQSSSTTATLPTLSTCPPPELLRPCQCESNNRGTTGVQSMLSCSGTSMRGPRVSVEQTLQRISKRLAHRSKQFDWLRLSNLDELRKLTRNFFAGLRFRNLVIENAPKLQYIHPSAFKLVTNQLRFFYAYNTALDLYRRRPTMPPFGTLRNLTEMHIASKRNICPPKEMIKPCVCTVQDQSLLPFEIKRQTLQLRCVSTRGTTFNVSRIFKRLTEFGHNTNQTEWYFDEVIIRNVTELYPNTFGMVDFAELHIEESPLLDRITANVFRNGNTLQKLRISGTNFASERLSVTFDALNSLPLLRSLFIWSANFEFVPEYAFSRVQPYLKEVVLYGNNIRAIGSYAFSGLSNLDQLRIDGNNIILVDKYTFATNYTSTEPLLITLISNNFRESSFAFMALNGARRPLHIALAEVGGCFWEMEYLDESIFAPFLDQSSNRLYLEPECELKCDLCEMKWLIEMPKHAQRRIMLLPDSPYRENGTSTTTNTATTAAVEIDGYVPCDGGANLFEIYDDIDWDQCI</sequence>
<dbReference type="Pfam" id="PF13855">
    <property type="entry name" value="LRR_8"/>
    <property type="match status" value="1"/>
</dbReference>
<gene>
    <name evidence="5" type="ORF">RDWZM_001676</name>
</gene>
<dbReference type="InterPro" id="IPR001611">
    <property type="entry name" value="Leu-rich_rpt"/>
</dbReference>
<dbReference type="GO" id="GO:0005886">
    <property type="term" value="C:plasma membrane"/>
    <property type="evidence" value="ECO:0007669"/>
    <property type="project" value="TreeGrafter"/>
</dbReference>
<evidence type="ECO:0000313" key="6">
    <source>
        <dbReference type="Proteomes" id="UP001142055"/>
    </source>
</evidence>
<feature type="chain" id="PRO_5040506687" evidence="4">
    <location>
        <begin position="24"/>
        <end position="562"/>
    </location>
</feature>
<dbReference type="EMBL" id="JAPWDV010000001">
    <property type="protein sequence ID" value="KAJ6223131.1"/>
    <property type="molecule type" value="Genomic_DNA"/>
</dbReference>
<keyword evidence="1" id="KW-0433">Leucine-rich repeat</keyword>
<reference evidence="5" key="1">
    <citation type="submission" date="2022-12" db="EMBL/GenBank/DDBJ databases">
        <title>Genome assemblies of Blomia tropicalis.</title>
        <authorList>
            <person name="Cui Y."/>
        </authorList>
    </citation>
    <scope>NUCLEOTIDE SEQUENCE</scope>
    <source>
        <tissue evidence="5">Adult mites</tissue>
    </source>
</reference>
<dbReference type="PANTHER" id="PTHR24369:SF210">
    <property type="entry name" value="CHAOPTIN-RELATED"/>
    <property type="match status" value="1"/>
</dbReference>
<protein>
    <submittedName>
        <fullName evidence="5">Uncharacterized protein</fullName>
    </submittedName>
</protein>
<keyword evidence="2 4" id="KW-0732">Signal</keyword>
<dbReference type="AlphaFoldDB" id="A0A9Q0RQV2"/>
<dbReference type="InterPro" id="IPR032675">
    <property type="entry name" value="LRR_dom_sf"/>
</dbReference>
<comment type="caution">
    <text evidence="5">The sequence shown here is derived from an EMBL/GenBank/DDBJ whole genome shotgun (WGS) entry which is preliminary data.</text>
</comment>
<keyword evidence="3" id="KW-0677">Repeat</keyword>
<dbReference type="PANTHER" id="PTHR24369">
    <property type="entry name" value="ANTIGEN BSP, PUTATIVE-RELATED"/>
    <property type="match status" value="1"/>
</dbReference>
<evidence type="ECO:0000256" key="4">
    <source>
        <dbReference type="SAM" id="SignalP"/>
    </source>
</evidence>
<feature type="signal peptide" evidence="4">
    <location>
        <begin position="1"/>
        <end position="23"/>
    </location>
</feature>
<organism evidence="5 6">
    <name type="scientific">Blomia tropicalis</name>
    <name type="common">Mite</name>
    <dbReference type="NCBI Taxonomy" id="40697"/>
    <lineage>
        <taxon>Eukaryota</taxon>
        <taxon>Metazoa</taxon>
        <taxon>Ecdysozoa</taxon>
        <taxon>Arthropoda</taxon>
        <taxon>Chelicerata</taxon>
        <taxon>Arachnida</taxon>
        <taxon>Acari</taxon>
        <taxon>Acariformes</taxon>
        <taxon>Sarcoptiformes</taxon>
        <taxon>Astigmata</taxon>
        <taxon>Glycyphagoidea</taxon>
        <taxon>Echimyopodidae</taxon>
        <taxon>Blomia</taxon>
    </lineage>
</organism>
<keyword evidence="6" id="KW-1185">Reference proteome</keyword>
<evidence type="ECO:0000313" key="5">
    <source>
        <dbReference type="EMBL" id="KAJ6223131.1"/>
    </source>
</evidence>